<dbReference type="GO" id="GO:0006631">
    <property type="term" value="P:fatty acid metabolic process"/>
    <property type="evidence" value="ECO:0007669"/>
    <property type="project" value="TreeGrafter"/>
</dbReference>
<dbReference type="InterPro" id="IPR000873">
    <property type="entry name" value="AMP-dep_synth/lig_dom"/>
</dbReference>
<dbReference type="RefSeq" id="WP_116554170.1">
    <property type="nucleotide sequence ID" value="NZ_QCZG01000011.1"/>
</dbReference>
<name>A0A2U1K4P7_9BACI</name>
<feature type="domain" description="AMP-binding enzyme C-terminal" evidence="4">
    <location>
        <begin position="447"/>
        <end position="523"/>
    </location>
</feature>
<dbReference type="InterPro" id="IPR042099">
    <property type="entry name" value="ANL_N_sf"/>
</dbReference>
<dbReference type="Gene3D" id="3.40.50.12780">
    <property type="entry name" value="N-terminal domain of ligase-like"/>
    <property type="match status" value="1"/>
</dbReference>
<dbReference type="Proteomes" id="UP000245998">
    <property type="component" value="Unassembled WGS sequence"/>
</dbReference>
<evidence type="ECO:0008006" key="7">
    <source>
        <dbReference type="Google" id="ProtNLM"/>
    </source>
</evidence>
<dbReference type="PROSITE" id="PS00455">
    <property type="entry name" value="AMP_BINDING"/>
    <property type="match status" value="1"/>
</dbReference>
<dbReference type="GO" id="GO:0031956">
    <property type="term" value="F:medium-chain fatty acid-CoA ligase activity"/>
    <property type="evidence" value="ECO:0007669"/>
    <property type="project" value="TreeGrafter"/>
</dbReference>
<comment type="caution">
    <text evidence="5">The sequence shown here is derived from an EMBL/GenBank/DDBJ whole genome shotgun (WGS) entry which is preliminary data.</text>
</comment>
<proteinExistence type="inferred from homology"/>
<reference evidence="5 6" key="1">
    <citation type="submission" date="2018-04" db="EMBL/GenBank/DDBJ databases">
        <title>Camelliibacillus theae gen. nov., sp. nov., isolated from Pu'er tea.</title>
        <authorList>
            <person name="Niu L."/>
        </authorList>
    </citation>
    <scope>NUCLEOTIDE SEQUENCE [LARGE SCALE GENOMIC DNA]</scope>
    <source>
        <strain evidence="5 6">T8</strain>
    </source>
</reference>
<dbReference type="OrthoDB" id="9803968at2"/>
<dbReference type="PANTHER" id="PTHR43201">
    <property type="entry name" value="ACYL-COA SYNTHETASE"/>
    <property type="match status" value="1"/>
</dbReference>
<protein>
    <recommendedName>
        <fullName evidence="7">AMP-binding protein</fullName>
    </recommendedName>
</protein>
<dbReference type="Pfam" id="PF13193">
    <property type="entry name" value="AMP-binding_C"/>
    <property type="match status" value="1"/>
</dbReference>
<dbReference type="InterPro" id="IPR020845">
    <property type="entry name" value="AMP-binding_CS"/>
</dbReference>
<evidence type="ECO:0000256" key="2">
    <source>
        <dbReference type="ARBA" id="ARBA00022598"/>
    </source>
</evidence>
<dbReference type="Gene3D" id="3.30.300.30">
    <property type="match status" value="1"/>
</dbReference>
<dbReference type="AlphaFoldDB" id="A0A2U1K4P7"/>
<gene>
    <name evidence="5" type="ORF">DCC39_06945</name>
</gene>
<dbReference type="InterPro" id="IPR025110">
    <property type="entry name" value="AMP-bd_C"/>
</dbReference>
<organism evidence="5 6">
    <name type="scientific">Pueribacillus theae</name>
    <dbReference type="NCBI Taxonomy" id="2171751"/>
    <lineage>
        <taxon>Bacteria</taxon>
        <taxon>Bacillati</taxon>
        <taxon>Bacillota</taxon>
        <taxon>Bacilli</taxon>
        <taxon>Bacillales</taxon>
        <taxon>Bacillaceae</taxon>
        <taxon>Pueribacillus</taxon>
    </lineage>
</organism>
<dbReference type="Pfam" id="PF00501">
    <property type="entry name" value="AMP-binding"/>
    <property type="match status" value="1"/>
</dbReference>
<sequence length="547" mass="61243">METITLDKTFGDLLNSASSTWGDSKAIIYNEKSYTYLNLNNITDLLAKGLLSYGVQKGDKVALWLNNSPEWFFFYYAIAKIGAVIVPINTRFRSNDLEYVLKQSDSSLLVLGNSYRNANYYEILKGITPELEHSIPGQLKAEKLPRLRKVISVGFLSTSTISFKDLIDRGKQISNDELRKRESEVSPEDLFAIYYTSGTTGFPKGVMHSHKMIINMNNVAERLQMKSSDKILLFLPLFHVYASQVGLTAACTRGACIVLMEAFESGKVIKLIKEEKVSILYGFDSMYLDIMNDPNFNQKSIKSIRVAMCSGTKGILEKVVKKNDFKVVNSYGMTESTGVTSLTFLDDSDDTIISKNGYPLPGISIKIVDPYTKQTLSNGNSGEICVKGHSVMLGYYNKPIETKEVLTEDGWLYTGDKGYIDELGYLHLSGRIKDIIRVGGENVDPIEVDAVLISHPAVFKACTIAVPDERLTEVCASFVQLQVNKNKINEEELISYCKTKIASFKVPRYIFIVDEFPTTTTGKVQNFKLKQMAFKLLENKKAKSSEV</sequence>
<keyword evidence="2" id="KW-0436">Ligase</keyword>
<evidence type="ECO:0000259" key="3">
    <source>
        <dbReference type="Pfam" id="PF00501"/>
    </source>
</evidence>
<dbReference type="SUPFAM" id="SSF56801">
    <property type="entry name" value="Acetyl-CoA synthetase-like"/>
    <property type="match status" value="1"/>
</dbReference>
<comment type="similarity">
    <text evidence="1">Belongs to the ATP-dependent AMP-binding enzyme family.</text>
</comment>
<dbReference type="InterPro" id="IPR045851">
    <property type="entry name" value="AMP-bd_C_sf"/>
</dbReference>
<accession>A0A2U1K4P7</accession>
<feature type="domain" description="AMP-dependent synthetase/ligase" evidence="3">
    <location>
        <begin position="19"/>
        <end position="396"/>
    </location>
</feature>
<dbReference type="EMBL" id="QCZG01000011">
    <property type="protein sequence ID" value="PWA12164.1"/>
    <property type="molecule type" value="Genomic_DNA"/>
</dbReference>
<evidence type="ECO:0000313" key="5">
    <source>
        <dbReference type="EMBL" id="PWA12164.1"/>
    </source>
</evidence>
<keyword evidence="6" id="KW-1185">Reference proteome</keyword>
<evidence type="ECO:0000259" key="4">
    <source>
        <dbReference type="Pfam" id="PF13193"/>
    </source>
</evidence>
<evidence type="ECO:0000313" key="6">
    <source>
        <dbReference type="Proteomes" id="UP000245998"/>
    </source>
</evidence>
<dbReference type="PANTHER" id="PTHR43201:SF5">
    <property type="entry name" value="MEDIUM-CHAIN ACYL-COA LIGASE ACSF2, MITOCHONDRIAL"/>
    <property type="match status" value="1"/>
</dbReference>
<evidence type="ECO:0000256" key="1">
    <source>
        <dbReference type="ARBA" id="ARBA00006432"/>
    </source>
</evidence>